<dbReference type="AlphaFoldDB" id="A0A9W7FUM5"/>
<dbReference type="EMBL" id="BRXZ01006831">
    <property type="protein sequence ID" value="GMI20759.1"/>
    <property type="molecule type" value="Genomic_DNA"/>
</dbReference>
<accession>A0A9W7FUM5</accession>
<keyword evidence="1" id="KW-0472">Membrane</keyword>
<reference evidence="2" key="1">
    <citation type="submission" date="2022-07" db="EMBL/GenBank/DDBJ databases">
        <title>Genome analysis of Parmales, a sister group of diatoms, reveals the evolutionary specialization of diatoms from phago-mixotrophs to photoautotrophs.</title>
        <authorList>
            <person name="Ban H."/>
            <person name="Sato S."/>
            <person name="Yoshikawa S."/>
            <person name="Kazumasa Y."/>
            <person name="Nakamura Y."/>
            <person name="Ichinomiya M."/>
            <person name="Saitoh K."/>
            <person name="Sato N."/>
            <person name="Blanc-Mathieu R."/>
            <person name="Endo H."/>
            <person name="Kuwata A."/>
            <person name="Ogata H."/>
        </authorList>
    </citation>
    <scope>NUCLEOTIDE SEQUENCE</scope>
</reference>
<organism evidence="2 3">
    <name type="scientific">Triparma retinervis</name>
    <dbReference type="NCBI Taxonomy" id="2557542"/>
    <lineage>
        <taxon>Eukaryota</taxon>
        <taxon>Sar</taxon>
        <taxon>Stramenopiles</taxon>
        <taxon>Ochrophyta</taxon>
        <taxon>Bolidophyceae</taxon>
        <taxon>Parmales</taxon>
        <taxon>Triparmaceae</taxon>
        <taxon>Triparma</taxon>
    </lineage>
</organism>
<comment type="caution">
    <text evidence="2">The sequence shown here is derived from an EMBL/GenBank/DDBJ whole genome shotgun (WGS) entry which is preliminary data.</text>
</comment>
<dbReference type="Proteomes" id="UP001165082">
    <property type="component" value="Unassembled WGS sequence"/>
</dbReference>
<gene>
    <name evidence="2" type="ORF">TrRE_jg1451</name>
</gene>
<keyword evidence="1" id="KW-1133">Transmembrane helix</keyword>
<protein>
    <submittedName>
        <fullName evidence="2">Uncharacterized protein</fullName>
    </submittedName>
</protein>
<proteinExistence type="predicted"/>
<feature type="transmembrane region" description="Helical" evidence="1">
    <location>
        <begin position="20"/>
        <end position="36"/>
    </location>
</feature>
<keyword evidence="3" id="KW-1185">Reference proteome</keyword>
<name>A0A9W7FUM5_9STRA</name>
<evidence type="ECO:0000256" key="1">
    <source>
        <dbReference type="SAM" id="Phobius"/>
    </source>
</evidence>
<dbReference type="OrthoDB" id="10316222at2759"/>
<evidence type="ECO:0000313" key="2">
    <source>
        <dbReference type="EMBL" id="GMI20759.1"/>
    </source>
</evidence>
<keyword evidence="1" id="KW-0812">Transmembrane</keyword>
<feature type="non-terminal residue" evidence="2">
    <location>
        <position position="1"/>
    </location>
</feature>
<evidence type="ECO:0000313" key="3">
    <source>
        <dbReference type="Proteomes" id="UP001165082"/>
    </source>
</evidence>
<sequence>MKVNLDDENYQDKSTFDKVLAFMQLIIVALVLFQTLQRKKLKEDGSDEEDISIMGTLKENIPGVQAIMDKLENATSCLQCYKISPEELFPTMSRPSVILRNMDMGAQELEVLFNKASDVASTMQDKMVEFIKQKGTEFKVTYEDARDEEIRVLKYEKGEEDSFTLMQAGHKSGKKALLNLFTATKREFDFSAQANAVKDEVVDIAEEQLDSSKEELKEMTVNWVKNEVQEEIEKLLDNDKTIREFSKSMTVVKKLERKVVSFVQNMTGVAVELVVGGAFDAIFSALSDPSEAVRKVNAINKESIKDRVRSLGQEGVEVIKNLATEEVEEAKVAGIKEFKEHIDENLNSTLTELVENTTEMKDIIVENTKEM</sequence>